<dbReference type="PANTHER" id="PTHR40277:SF1">
    <property type="entry name" value="BLL5419 PROTEIN"/>
    <property type="match status" value="1"/>
</dbReference>
<sequence length="305" mass="32084">MRRWLTLLLRLVVTAGALALAVRLARPVAATEGLGPVGPVWLLMVVCAQLAVFGLMSVRQRMLAARFGARIGARESLRITWAGFGLSQVALGTVGGDALRIVALEPACGGWRRAVRLVVADRAVGLIALCLLGSVGLSVIIGPLPLLLFVALALLGLIAAEVVRRLYRGAALLPVILTDLGWLARTRTGWSALLLSVCAHLSGIATFVAVSRAFGLMPPMPETLAALPGGMLLAVLPVSLGGWGLRELGLAGIYEALGSQYADSVTSSVLFGLSAVALGLPGLVWFVLPKSFQFGRFWGRRDHGR</sequence>
<dbReference type="AlphaFoldDB" id="A0A5C5GET1"/>
<reference evidence="7 8" key="1">
    <citation type="submission" date="2019-06" db="EMBL/GenBank/DDBJ databases">
        <title>Genome of new Rhodobacteraceae sp. SM1903.</title>
        <authorList>
            <person name="Ren X."/>
        </authorList>
    </citation>
    <scope>NUCLEOTIDE SEQUENCE [LARGE SCALE GENOMIC DNA]</scope>
    <source>
        <strain evidence="7 8">SM1903</strain>
    </source>
</reference>
<evidence type="ECO:0000313" key="7">
    <source>
        <dbReference type="EMBL" id="TNY33272.1"/>
    </source>
</evidence>
<dbReference type="OrthoDB" id="9126302at2"/>
<keyword evidence="8" id="KW-1185">Reference proteome</keyword>
<feature type="transmembrane region" description="Helical" evidence="6">
    <location>
        <begin position="40"/>
        <end position="58"/>
    </location>
</feature>
<comment type="caution">
    <text evidence="7">The sequence shown here is derived from an EMBL/GenBank/DDBJ whole genome shotgun (WGS) entry which is preliminary data.</text>
</comment>
<gene>
    <name evidence="7" type="ORF">FHY64_08355</name>
</gene>
<feature type="transmembrane region" description="Helical" evidence="6">
    <location>
        <begin position="265"/>
        <end position="288"/>
    </location>
</feature>
<feature type="transmembrane region" description="Helical" evidence="6">
    <location>
        <begin position="223"/>
        <end position="245"/>
    </location>
</feature>
<dbReference type="PANTHER" id="PTHR40277">
    <property type="entry name" value="BLL5419 PROTEIN"/>
    <property type="match status" value="1"/>
</dbReference>
<comment type="subcellular location">
    <subcellularLocation>
        <location evidence="1">Cell membrane</location>
        <topology evidence="1">Multi-pass membrane protein</topology>
    </subcellularLocation>
</comment>
<feature type="transmembrane region" description="Helical" evidence="6">
    <location>
        <begin position="123"/>
        <end position="154"/>
    </location>
</feature>
<dbReference type="EMBL" id="VFFF01000001">
    <property type="protein sequence ID" value="TNY33272.1"/>
    <property type="molecule type" value="Genomic_DNA"/>
</dbReference>
<evidence type="ECO:0000256" key="6">
    <source>
        <dbReference type="SAM" id="Phobius"/>
    </source>
</evidence>
<feature type="transmembrane region" description="Helical" evidence="6">
    <location>
        <begin position="166"/>
        <end position="184"/>
    </location>
</feature>
<evidence type="ECO:0000313" key="8">
    <source>
        <dbReference type="Proteomes" id="UP000314011"/>
    </source>
</evidence>
<keyword evidence="2" id="KW-1003">Cell membrane</keyword>
<evidence type="ECO:0000256" key="5">
    <source>
        <dbReference type="ARBA" id="ARBA00023136"/>
    </source>
</evidence>
<evidence type="ECO:0000256" key="1">
    <source>
        <dbReference type="ARBA" id="ARBA00004651"/>
    </source>
</evidence>
<dbReference type="InterPro" id="IPR022791">
    <property type="entry name" value="L-PG_synthase/AglD"/>
</dbReference>
<keyword evidence="4 6" id="KW-1133">Transmembrane helix</keyword>
<protein>
    <submittedName>
        <fullName evidence="7">Flippase-like domain-containing protein</fullName>
    </submittedName>
</protein>
<dbReference type="GO" id="GO:0005886">
    <property type="term" value="C:plasma membrane"/>
    <property type="evidence" value="ECO:0007669"/>
    <property type="project" value="UniProtKB-SubCell"/>
</dbReference>
<proteinExistence type="predicted"/>
<dbReference type="RefSeq" id="WP_140193959.1">
    <property type="nucleotide sequence ID" value="NZ_CP065915.1"/>
</dbReference>
<evidence type="ECO:0000256" key="3">
    <source>
        <dbReference type="ARBA" id="ARBA00022692"/>
    </source>
</evidence>
<accession>A0A5C5GET1</accession>
<dbReference type="Proteomes" id="UP000314011">
    <property type="component" value="Unassembled WGS sequence"/>
</dbReference>
<keyword evidence="5 6" id="KW-0472">Membrane</keyword>
<dbReference type="Pfam" id="PF03706">
    <property type="entry name" value="LPG_synthase_TM"/>
    <property type="match status" value="1"/>
</dbReference>
<keyword evidence="3 6" id="KW-0812">Transmembrane</keyword>
<evidence type="ECO:0000256" key="2">
    <source>
        <dbReference type="ARBA" id="ARBA00022475"/>
    </source>
</evidence>
<evidence type="ECO:0000256" key="4">
    <source>
        <dbReference type="ARBA" id="ARBA00022989"/>
    </source>
</evidence>
<organism evidence="7 8">
    <name type="scientific">Pelagovum pacificum</name>
    <dbReference type="NCBI Taxonomy" id="2588711"/>
    <lineage>
        <taxon>Bacteria</taxon>
        <taxon>Pseudomonadati</taxon>
        <taxon>Pseudomonadota</taxon>
        <taxon>Alphaproteobacteria</taxon>
        <taxon>Rhodobacterales</taxon>
        <taxon>Paracoccaceae</taxon>
        <taxon>Pelagovum</taxon>
    </lineage>
</organism>
<name>A0A5C5GET1_9RHOB</name>
<feature type="transmembrane region" description="Helical" evidence="6">
    <location>
        <begin position="79"/>
        <end position="103"/>
    </location>
</feature>
<feature type="transmembrane region" description="Helical" evidence="6">
    <location>
        <begin position="190"/>
        <end position="211"/>
    </location>
</feature>